<proteinExistence type="predicted"/>
<protein>
    <submittedName>
        <fullName evidence="1">Uncharacterized protein</fullName>
    </submittedName>
</protein>
<dbReference type="Proteomes" id="UP001163046">
    <property type="component" value="Unassembled WGS sequence"/>
</dbReference>
<dbReference type="EMBL" id="MU826395">
    <property type="protein sequence ID" value="KAJ7376594.1"/>
    <property type="molecule type" value="Genomic_DNA"/>
</dbReference>
<dbReference type="AlphaFoldDB" id="A0A9W9Z8Z4"/>
<dbReference type="OrthoDB" id="5974085at2759"/>
<sequence>MREDIYSESMSPLDHFIRDLDERKGKIPCCQEVTDIQSSVENVLKDLLLEVEKVHPFLKTTLINSGSFYEGTKIGQPDEFDYFVQLDNLSEPTDVLVDELSRSNVVVIPTVSGFTKLQKGFRKTRVSLCPNFDWKGRVKEPFVTTFNIKAKGFEAYGMKVSRVSKTHGPAYCLELEWTGGNLYRGLKISVDLSLAVKINFRSATMDLDLETPAGKVIKSLLDSLPYYYAVSAYNHLFDDCPDDESSDLFQ</sequence>
<organism evidence="1 2">
    <name type="scientific">Desmophyllum pertusum</name>
    <dbReference type="NCBI Taxonomy" id="174260"/>
    <lineage>
        <taxon>Eukaryota</taxon>
        <taxon>Metazoa</taxon>
        <taxon>Cnidaria</taxon>
        <taxon>Anthozoa</taxon>
        <taxon>Hexacorallia</taxon>
        <taxon>Scleractinia</taxon>
        <taxon>Caryophylliina</taxon>
        <taxon>Caryophylliidae</taxon>
        <taxon>Desmophyllum</taxon>
    </lineage>
</organism>
<gene>
    <name evidence="1" type="ORF">OS493_033755</name>
</gene>
<name>A0A9W9Z8Z4_9CNID</name>
<keyword evidence="2" id="KW-1185">Reference proteome</keyword>
<accession>A0A9W9Z8Z4</accession>
<comment type="caution">
    <text evidence="1">The sequence shown here is derived from an EMBL/GenBank/DDBJ whole genome shotgun (WGS) entry which is preliminary data.</text>
</comment>
<evidence type="ECO:0000313" key="1">
    <source>
        <dbReference type="EMBL" id="KAJ7376594.1"/>
    </source>
</evidence>
<evidence type="ECO:0000313" key="2">
    <source>
        <dbReference type="Proteomes" id="UP001163046"/>
    </source>
</evidence>
<dbReference type="Gene3D" id="3.30.460.90">
    <property type="match status" value="1"/>
</dbReference>
<reference evidence="1" key="1">
    <citation type="submission" date="2023-01" db="EMBL/GenBank/DDBJ databases">
        <title>Genome assembly of the deep-sea coral Lophelia pertusa.</title>
        <authorList>
            <person name="Herrera S."/>
            <person name="Cordes E."/>
        </authorList>
    </citation>
    <scope>NUCLEOTIDE SEQUENCE</scope>
    <source>
        <strain evidence="1">USNM1676648</strain>
        <tissue evidence="1">Polyp</tissue>
    </source>
</reference>